<dbReference type="InterPro" id="IPR001611">
    <property type="entry name" value="Leu-rich_rpt"/>
</dbReference>
<feature type="compositionally biased region" description="Polar residues" evidence="3">
    <location>
        <begin position="680"/>
        <end position="689"/>
    </location>
</feature>
<dbReference type="SMART" id="SM00369">
    <property type="entry name" value="LRR_TYP"/>
    <property type="match status" value="3"/>
</dbReference>
<proteinExistence type="predicted"/>
<dbReference type="InterPro" id="IPR003591">
    <property type="entry name" value="Leu-rich_rpt_typical-subtyp"/>
</dbReference>
<dbReference type="SUPFAM" id="SSF52075">
    <property type="entry name" value="Outer arm dynein light chain 1"/>
    <property type="match status" value="1"/>
</dbReference>
<dbReference type="PROSITE" id="PS51450">
    <property type="entry name" value="LRR"/>
    <property type="match status" value="3"/>
</dbReference>
<name>A0A834ZEZ9_TETSI</name>
<dbReference type="OrthoDB" id="1904536at2759"/>
<dbReference type="AlphaFoldDB" id="A0A834ZEZ9"/>
<accession>A0A834ZEZ9</accession>
<feature type="compositionally biased region" description="Polar residues" evidence="3">
    <location>
        <begin position="127"/>
        <end position="141"/>
    </location>
</feature>
<organism evidence="4 5">
    <name type="scientific">Tetracentron sinense</name>
    <name type="common">Spur-leaf</name>
    <dbReference type="NCBI Taxonomy" id="13715"/>
    <lineage>
        <taxon>Eukaryota</taxon>
        <taxon>Viridiplantae</taxon>
        <taxon>Streptophyta</taxon>
        <taxon>Embryophyta</taxon>
        <taxon>Tracheophyta</taxon>
        <taxon>Spermatophyta</taxon>
        <taxon>Magnoliopsida</taxon>
        <taxon>Trochodendrales</taxon>
        <taxon>Trochodendraceae</taxon>
        <taxon>Tetracentron</taxon>
    </lineage>
</organism>
<evidence type="ECO:0000313" key="5">
    <source>
        <dbReference type="Proteomes" id="UP000655225"/>
    </source>
</evidence>
<keyword evidence="2" id="KW-0677">Repeat</keyword>
<feature type="compositionally biased region" description="Basic residues" evidence="3">
    <location>
        <begin position="651"/>
        <end position="677"/>
    </location>
</feature>
<dbReference type="Proteomes" id="UP000655225">
    <property type="component" value="Unassembled WGS sequence"/>
</dbReference>
<dbReference type="Gene3D" id="3.80.10.10">
    <property type="entry name" value="Ribonuclease Inhibitor"/>
    <property type="match status" value="2"/>
</dbReference>
<protein>
    <submittedName>
        <fullName evidence="4">Uncharacterized protein</fullName>
    </submittedName>
</protein>
<dbReference type="EMBL" id="JABCRI010000005">
    <property type="protein sequence ID" value="KAF8406025.1"/>
    <property type="molecule type" value="Genomic_DNA"/>
</dbReference>
<dbReference type="InterPro" id="IPR032675">
    <property type="entry name" value="LRR_dom_sf"/>
</dbReference>
<dbReference type="SMART" id="SM00365">
    <property type="entry name" value="LRR_SD22"/>
    <property type="match status" value="4"/>
</dbReference>
<evidence type="ECO:0000313" key="4">
    <source>
        <dbReference type="EMBL" id="KAF8406025.1"/>
    </source>
</evidence>
<sequence>MAKFHCLSVLAGRKKKYKGEEGSSDFVHYSKGLRTLQVKLEHPKKSSNTGEFNSTSFGVLVHSGIQGNCKCKVNVVRDKNPVGVKAVEAAYEGEDKDDLILIKRNFSGFDLQTQVPNIVEEMEQSMKRSTNSSNSLYSEMNDQSEKKSEKDAEVGVEFIQSGHVSDPGIGKSEFWASPKLKRSCSNLETGGVLKKVADQLPLSKFHSFEDLQYVTERVRMEVFLKVQGSPVSVMTPCSADRVILKKHCSSQVLPSRSKRLWWKLFPWSHRKLHKPWAVKPRPLATNHILNQQGGYLSDTLEPNQALGLGKLESPGSDTGKSRNNSFINNKNNQNWDNFHGGFSGLWPQNQWIAFSSESPSLTRVDEWVNSLETQPPVLSNDEDTSEEGIVFPPPTETHESPAGSTTHMTRRSNINISEGFLHAKSVIQSLNSSSTRAHITGMGLKVIPTISCFSSLRSINLTGNFIVHIAPGSLPKGLHTLNLSRNKIVAIEGLRELTRLRVLDLSYNRISRMGHGLSNCTIIKELYLAGNKISNVEGLHRLFKLTILDMSFNKISTANMLGQLVAHYSSLVALNLLGNPIQSNISDDQLRKAVSGLLPQLAYLNKQPINTQRAREVAIGSVAKATIRNNEWTSQRKAPRRVSQSGSSSSSRHRNSVRGGQKSRHMSKSQSHHHLPIKWRSSTPASSSR</sequence>
<dbReference type="OMA" id="FGKVESW"/>
<gene>
    <name evidence="4" type="ORF">HHK36_008105</name>
</gene>
<feature type="region of interest" description="Disordered" evidence="3">
    <location>
        <begin position="126"/>
        <end position="151"/>
    </location>
</feature>
<dbReference type="Pfam" id="PF13855">
    <property type="entry name" value="LRR_8"/>
    <property type="match status" value="1"/>
</dbReference>
<feature type="region of interest" description="Disordered" evidence="3">
    <location>
        <begin position="308"/>
        <end position="328"/>
    </location>
</feature>
<dbReference type="FunFam" id="3.80.10.10:FF:000320">
    <property type="entry name" value="Protein phosphatase 1 regulatory subunit pprA"/>
    <property type="match status" value="1"/>
</dbReference>
<feature type="region of interest" description="Disordered" evidence="3">
    <location>
        <begin position="630"/>
        <end position="689"/>
    </location>
</feature>
<evidence type="ECO:0000256" key="3">
    <source>
        <dbReference type="SAM" id="MobiDB-lite"/>
    </source>
</evidence>
<comment type="caution">
    <text evidence="4">The sequence shown here is derived from an EMBL/GenBank/DDBJ whole genome shotgun (WGS) entry which is preliminary data.</text>
</comment>
<dbReference type="GO" id="GO:0005737">
    <property type="term" value="C:cytoplasm"/>
    <property type="evidence" value="ECO:0007669"/>
    <property type="project" value="TreeGrafter"/>
</dbReference>
<dbReference type="Pfam" id="PF13516">
    <property type="entry name" value="LRR_6"/>
    <property type="match status" value="1"/>
</dbReference>
<evidence type="ECO:0000256" key="2">
    <source>
        <dbReference type="ARBA" id="ARBA00022737"/>
    </source>
</evidence>
<dbReference type="PANTHER" id="PTHR15454">
    <property type="entry name" value="NISCHARIN RELATED"/>
    <property type="match status" value="1"/>
</dbReference>
<keyword evidence="1" id="KW-0433">Leucine-rich repeat</keyword>
<feature type="compositionally biased region" description="Low complexity" evidence="3">
    <location>
        <begin position="641"/>
        <end position="650"/>
    </location>
</feature>
<evidence type="ECO:0000256" key="1">
    <source>
        <dbReference type="ARBA" id="ARBA00022614"/>
    </source>
</evidence>
<dbReference type="PANTHER" id="PTHR15454:SF37">
    <property type="entry name" value="OUTER ARM DYNEIN LIGHT CHAIN 1 PROTEIN"/>
    <property type="match status" value="1"/>
</dbReference>
<reference evidence="4 5" key="1">
    <citation type="submission" date="2020-04" db="EMBL/GenBank/DDBJ databases">
        <title>Plant Genome Project.</title>
        <authorList>
            <person name="Zhang R.-G."/>
        </authorList>
    </citation>
    <scope>NUCLEOTIDE SEQUENCE [LARGE SCALE GENOMIC DNA]</scope>
    <source>
        <strain evidence="4">YNK0</strain>
        <tissue evidence="4">Leaf</tissue>
    </source>
</reference>
<keyword evidence="5" id="KW-1185">Reference proteome</keyword>
<feature type="region of interest" description="Disordered" evidence="3">
    <location>
        <begin position="374"/>
        <end position="407"/>
    </location>
</feature>